<feature type="region of interest" description="Disordered" evidence="1">
    <location>
        <begin position="30"/>
        <end position="50"/>
    </location>
</feature>
<evidence type="ECO:0000313" key="3">
    <source>
        <dbReference type="Proteomes" id="UP001458880"/>
    </source>
</evidence>
<dbReference type="EMBL" id="JASPKY010000402">
    <property type="protein sequence ID" value="KAK9702014.1"/>
    <property type="molecule type" value="Genomic_DNA"/>
</dbReference>
<reference evidence="2 3" key="1">
    <citation type="journal article" date="2024" name="BMC Genomics">
        <title>De novo assembly and annotation of Popillia japonica's genome with initial clues to its potential as an invasive pest.</title>
        <authorList>
            <person name="Cucini C."/>
            <person name="Boschi S."/>
            <person name="Funari R."/>
            <person name="Cardaioli E."/>
            <person name="Iannotti N."/>
            <person name="Marturano G."/>
            <person name="Paoli F."/>
            <person name="Bruttini M."/>
            <person name="Carapelli A."/>
            <person name="Frati F."/>
            <person name="Nardi F."/>
        </authorList>
    </citation>
    <scope>NUCLEOTIDE SEQUENCE [LARGE SCALE GENOMIC DNA]</scope>
    <source>
        <strain evidence="2">DMR45628</strain>
    </source>
</reference>
<dbReference type="AlphaFoldDB" id="A0AAW1JEZ0"/>
<proteinExistence type="predicted"/>
<name>A0AAW1JEZ0_POPJA</name>
<accession>A0AAW1JEZ0</accession>
<keyword evidence="3" id="KW-1185">Reference proteome</keyword>
<organism evidence="2 3">
    <name type="scientific">Popillia japonica</name>
    <name type="common">Japanese beetle</name>
    <dbReference type="NCBI Taxonomy" id="7064"/>
    <lineage>
        <taxon>Eukaryota</taxon>
        <taxon>Metazoa</taxon>
        <taxon>Ecdysozoa</taxon>
        <taxon>Arthropoda</taxon>
        <taxon>Hexapoda</taxon>
        <taxon>Insecta</taxon>
        <taxon>Pterygota</taxon>
        <taxon>Neoptera</taxon>
        <taxon>Endopterygota</taxon>
        <taxon>Coleoptera</taxon>
        <taxon>Polyphaga</taxon>
        <taxon>Scarabaeiformia</taxon>
        <taxon>Scarabaeidae</taxon>
        <taxon>Rutelinae</taxon>
        <taxon>Popillia</taxon>
    </lineage>
</organism>
<feature type="compositionally biased region" description="Low complexity" evidence="1">
    <location>
        <begin position="38"/>
        <end position="50"/>
    </location>
</feature>
<evidence type="ECO:0000256" key="1">
    <source>
        <dbReference type="SAM" id="MobiDB-lite"/>
    </source>
</evidence>
<evidence type="ECO:0000313" key="2">
    <source>
        <dbReference type="EMBL" id="KAK9702014.1"/>
    </source>
</evidence>
<dbReference type="Proteomes" id="UP001458880">
    <property type="component" value="Unassembled WGS sequence"/>
</dbReference>
<sequence length="136" mass="14647">MATDNSSANLTIQRLASSSDVSKAIAKTDDTELSTGVSESNNSASYNNSSSTNTVLLSTAIVYVVDSNGVKHQCRALLDSASQINFKVPDNIKLADPEFNKSNNIDMLLGASIFYELLTPKQYHLGKYKPVLQGTI</sequence>
<gene>
    <name evidence="2" type="ORF">QE152_g30217</name>
</gene>
<protein>
    <submittedName>
        <fullName evidence="2">Uncharacterized protein</fullName>
    </submittedName>
</protein>
<comment type="caution">
    <text evidence="2">The sequence shown here is derived from an EMBL/GenBank/DDBJ whole genome shotgun (WGS) entry which is preliminary data.</text>
</comment>